<dbReference type="Gene3D" id="3.60.21.10">
    <property type="match status" value="1"/>
</dbReference>
<feature type="domain" description="Calcineurin-like phosphoesterase" evidence="3">
    <location>
        <begin position="189"/>
        <end position="381"/>
    </location>
</feature>
<name>A0ABT9ZMG5_9BACI</name>
<dbReference type="InterPro" id="IPR029052">
    <property type="entry name" value="Metallo-depent_PP-like"/>
</dbReference>
<proteinExistence type="predicted"/>
<evidence type="ECO:0000256" key="2">
    <source>
        <dbReference type="SAM" id="SignalP"/>
    </source>
</evidence>
<dbReference type="RefSeq" id="WP_307346891.1">
    <property type="nucleotide sequence ID" value="NZ_JAUSUD010000042.1"/>
</dbReference>
<feature type="chain" id="PRO_5045212100" description="Calcineurin-like phosphoesterase domain-containing protein" evidence="2">
    <location>
        <begin position="26"/>
        <end position="492"/>
    </location>
</feature>
<dbReference type="SUPFAM" id="SSF56300">
    <property type="entry name" value="Metallo-dependent phosphatases"/>
    <property type="match status" value="1"/>
</dbReference>
<keyword evidence="5" id="KW-1185">Reference proteome</keyword>
<feature type="region of interest" description="Disordered" evidence="1">
    <location>
        <begin position="47"/>
        <end position="67"/>
    </location>
</feature>
<gene>
    <name evidence="4" type="ORF">J2S19_004832</name>
</gene>
<evidence type="ECO:0000313" key="4">
    <source>
        <dbReference type="EMBL" id="MDQ0233485.1"/>
    </source>
</evidence>
<feature type="signal peptide" evidence="2">
    <location>
        <begin position="1"/>
        <end position="25"/>
    </location>
</feature>
<protein>
    <recommendedName>
        <fullName evidence="3">Calcineurin-like phosphoesterase domain-containing protein</fullName>
    </recommendedName>
</protein>
<dbReference type="PANTHER" id="PTHR43143">
    <property type="entry name" value="METALLOPHOSPHOESTERASE, CALCINEURIN SUPERFAMILY"/>
    <property type="match status" value="1"/>
</dbReference>
<dbReference type="PANTHER" id="PTHR43143:SF5">
    <property type="entry name" value="SECRETED PROTEIN"/>
    <property type="match status" value="1"/>
</dbReference>
<evidence type="ECO:0000256" key="1">
    <source>
        <dbReference type="SAM" id="MobiDB-lite"/>
    </source>
</evidence>
<feature type="compositionally biased region" description="Basic and acidic residues" evidence="1">
    <location>
        <begin position="54"/>
        <end position="67"/>
    </location>
</feature>
<dbReference type="EMBL" id="JAUSUD010000042">
    <property type="protein sequence ID" value="MDQ0233485.1"/>
    <property type="molecule type" value="Genomic_DNA"/>
</dbReference>
<comment type="caution">
    <text evidence="4">The sequence shown here is derived from an EMBL/GenBank/DDBJ whole genome shotgun (WGS) entry which is preliminary data.</text>
</comment>
<dbReference type="Pfam" id="PF00149">
    <property type="entry name" value="Metallophos"/>
    <property type="match status" value="1"/>
</dbReference>
<accession>A0ABT9ZMG5</accession>
<keyword evidence="2" id="KW-0732">Signal</keyword>
<dbReference type="Proteomes" id="UP001234495">
    <property type="component" value="Unassembled WGS sequence"/>
</dbReference>
<reference evidence="4 5" key="1">
    <citation type="submission" date="2023-07" db="EMBL/GenBank/DDBJ databases">
        <title>Genomic Encyclopedia of Type Strains, Phase IV (KMG-IV): sequencing the most valuable type-strain genomes for metagenomic binning, comparative biology and taxonomic classification.</title>
        <authorList>
            <person name="Goeker M."/>
        </authorList>
    </citation>
    <scope>NUCLEOTIDE SEQUENCE [LARGE SCALE GENOMIC DNA]</scope>
    <source>
        <strain evidence="4 5">DSM 29005</strain>
    </source>
</reference>
<dbReference type="InterPro" id="IPR051918">
    <property type="entry name" value="STPP_CPPED1"/>
</dbReference>
<dbReference type="InterPro" id="IPR004843">
    <property type="entry name" value="Calcineurin-like_PHP"/>
</dbReference>
<evidence type="ECO:0000313" key="5">
    <source>
        <dbReference type="Proteomes" id="UP001234495"/>
    </source>
</evidence>
<evidence type="ECO:0000259" key="3">
    <source>
        <dbReference type="Pfam" id="PF00149"/>
    </source>
</evidence>
<organism evidence="4 5">
    <name type="scientific">Metabacillus malikii</name>
    <dbReference type="NCBI Taxonomy" id="1504265"/>
    <lineage>
        <taxon>Bacteria</taxon>
        <taxon>Bacillati</taxon>
        <taxon>Bacillota</taxon>
        <taxon>Bacilli</taxon>
        <taxon>Bacillales</taxon>
        <taxon>Bacillaceae</taxon>
        <taxon>Metabacillus</taxon>
    </lineage>
</organism>
<sequence length="492" mass="57519">MKKQFILRSIVFITLFFMTAQVSYAADVPSHSNDYYQIDHITSQSNRLKVSEQITEREPPKRYHPKGEREFSKEKYFSLLQKNSTANELRSLTKHPYHRFDIPIHKQIYGTDRITFTWQGNSLPGRQVTMYAWNHKKKQWLDLTSTIAQSSEIQLQASVKVGEFLHKNKISVLVQDQVNVPTKTYDYSFVWMSDTQYYAQNYPAIFKSITEWIAQNKAEMKIKYVFHTGDIVHKGHHEKQWRNADTYMNILDVANVPYGVLPGNHDEGDKFKLYKKYFGVQRFAKKRYYGEPYDENRGHYDLLSVNGKDYLFIYMGGDMNKEEITWMNNVLARYADRTAFLSFHEYLQPNGTRTHKGNQIFQEVVVPNQNVAAVLSGHFHGSAMLVDELDDNADGLADRKVYQLLADYQKAANGGNGFIRILHIDEETNSIDVQTYSPYLDEYYYYNPSEYPNKDLFNMDIDVSRTEKMIATSYFEAAIYRKLPKQKVGVNK</sequence>